<evidence type="ECO:0000313" key="3">
    <source>
        <dbReference type="EMBL" id="AGY57181.1"/>
    </source>
</evidence>
<accession>U5QE32</accession>
<gene>
    <name evidence="3" type="ORF">GKIL_0935</name>
</gene>
<dbReference type="PROSITE" id="PS50110">
    <property type="entry name" value="RESPONSE_REGULATORY"/>
    <property type="match status" value="1"/>
</dbReference>
<dbReference type="KEGG" id="glj:GKIL_0935"/>
<sequence length="141" mass="15617">MRDTRRTFVLLVEDNSIDSMLVERTFCKANQGVECRRVSSAEEAIGYLEGRGSYADRERFPLPDTVVTDLRLPGLSGLDLLSWIQKQPALKDLPVIVITGHGNRQIDRAYDLGAYFYLVKPLSVDIVAEVLSSFGAPIGAT</sequence>
<dbReference type="PANTHER" id="PTHR44520:SF1">
    <property type="entry name" value="TWO-COMPONENT SYSTEM REGULATORY PROTEIN"/>
    <property type="match status" value="1"/>
</dbReference>
<dbReference type="PANTHER" id="PTHR44520">
    <property type="entry name" value="RESPONSE REGULATOR RCP1-RELATED"/>
    <property type="match status" value="1"/>
</dbReference>
<dbReference type="GO" id="GO:0000160">
    <property type="term" value="P:phosphorelay signal transduction system"/>
    <property type="evidence" value="ECO:0007669"/>
    <property type="project" value="InterPro"/>
</dbReference>
<keyword evidence="4" id="KW-1185">Reference proteome</keyword>
<dbReference type="Pfam" id="PF00072">
    <property type="entry name" value="Response_reg"/>
    <property type="match status" value="1"/>
</dbReference>
<dbReference type="Gene3D" id="3.40.50.2300">
    <property type="match status" value="1"/>
</dbReference>
<dbReference type="InterPro" id="IPR011006">
    <property type="entry name" value="CheY-like_superfamily"/>
</dbReference>
<dbReference type="OrthoDB" id="9793918at2"/>
<name>U5QE32_GLOK1</name>
<dbReference type="RefSeq" id="WP_023172241.1">
    <property type="nucleotide sequence ID" value="NC_022600.1"/>
</dbReference>
<dbReference type="AlphaFoldDB" id="U5QE32"/>
<proteinExistence type="predicted"/>
<evidence type="ECO:0000259" key="2">
    <source>
        <dbReference type="PROSITE" id="PS50110"/>
    </source>
</evidence>
<feature type="modified residue" description="4-aspartylphosphate" evidence="1">
    <location>
        <position position="69"/>
    </location>
</feature>
<dbReference type="STRING" id="1183438.GKIL_0935"/>
<dbReference type="Proteomes" id="UP000017396">
    <property type="component" value="Chromosome"/>
</dbReference>
<dbReference type="eggNOG" id="COG0784">
    <property type="taxonomic scope" value="Bacteria"/>
</dbReference>
<dbReference type="InterPro" id="IPR001789">
    <property type="entry name" value="Sig_transdc_resp-reg_receiver"/>
</dbReference>
<protein>
    <submittedName>
        <fullName evidence="3">Response regulator receiver protein</fullName>
    </submittedName>
</protein>
<keyword evidence="1" id="KW-0597">Phosphoprotein</keyword>
<organism evidence="3 4">
    <name type="scientific">Gloeobacter kilaueensis (strain ATCC BAA-2537 / CCAP 1431/1 / ULC 316 / JS1)</name>
    <dbReference type="NCBI Taxonomy" id="1183438"/>
    <lineage>
        <taxon>Bacteria</taxon>
        <taxon>Bacillati</taxon>
        <taxon>Cyanobacteriota</taxon>
        <taxon>Cyanophyceae</taxon>
        <taxon>Gloeobacterales</taxon>
        <taxon>Gloeobacteraceae</taxon>
        <taxon>Gloeobacter</taxon>
    </lineage>
</organism>
<evidence type="ECO:0000256" key="1">
    <source>
        <dbReference type="PROSITE-ProRule" id="PRU00169"/>
    </source>
</evidence>
<dbReference type="SMART" id="SM00448">
    <property type="entry name" value="REC"/>
    <property type="match status" value="1"/>
</dbReference>
<dbReference type="SUPFAM" id="SSF52172">
    <property type="entry name" value="CheY-like"/>
    <property type="match status" value="1"/>
</dbReference>
<reference evidence="3 4" key="1">
    <citation type="journal article" date="2013" name="PLoS ONE">
        <title>Cultivation and Complete Genome Sequencing of Gloeobacter kilaueensis sp. nov., from a Lava Cave in Kilauea Caldera, Hawai'i.</title>
        <authorList>
            <person name="Saw J.H."/>
            <person name="Schatz M."/>
            <person name="Brown M.V."/>
            <person name="Kunkel D.D."/>
            <person name="Foster J.S."/>
            <person name="Shick H."/>
            <person name="Christensen S."/>
            <person name="Hou S."/>
            <person name="Wan X."/>
            <person name="Donachie S.P."/>
        </authorList>
    </citation>
    <scope>NUCLEOTIDE SEQUENCE [LARGE SCALE GENOMIC DNA]</scope>
    <source>
        <strain evidence="4">JS</strain>
    </source>
</reference>
<dbReference type="InterPro" id="IPR052893">
    <property type="entry name" value="TCS_response_regulator"/>
</dbReference>
<evidence type="ECO:0000313" key="4">
    <source>
        <dbReference type="Proteomes" id="UP000017396"/>
    </source>
</evidence>
<dbReference type="EMBL" id="CP003587">
    <property type="protein sequence ID" value="AGY57181.1"/>
    <property type="molecule type" value="Genomic_DNA"/>
</dbReference>
<dbReference type="HOGENOM" id="CLU_000445_69_17_3"/>
<feature type="domain" description="Response regulatory" evidence="2">
    <location>
        <begin position="8"/>
        <end position="135"/>
    </location>
</feature>